<dbReference type="AlphaFoldDB" id="A0A479ZUL1"/>
<accession>A0A479ZUL1</accession>
<dbReference type="Proteomes" id="UP000300142">
    <property type="component" value="Unassembled WGS sequence"/>
</dbReference>
<evidence type="ECO:0000313" key="3">
    <source>
        <dbReference type="Proteomes" id="UP000300142"/>
    </source>
</evidence>
<comment type="caution">
    <text evidence="2">The sequence shown here is derived from an EMBL/GenBank/DDBJ whole genome shotgun (WGS) entry which is preliminary data.</text>
</comment>
<gene>
    <name evidence="2" type="ORF">SR1949_15240</name>
</gene>
<reference evidence="3" key="1">
    <citation type="submission" date="2019-02" db="EMBL/GenBank/DDBJ databases">
        <title>Draft genome sequence of Sphaerospermopsis reniformis NIES-1949.</title>
        <authorList>
            <person name="Yamaguchi H."/>
            <person name="Suzuki S."/>
            <person name="Kawachi M."/>
        </authorList>
    </citation>
    <scope>NUCLEOTIDE SEQUENCE [LARGE SCALE GENOMIC DNA]</scope>
    <source>
        <strain evidence="3">NIES-1949</strain>
    </source>
</reference>
<feature type="transmembrane region" description="Helical" evidence="1">
    <location>
        <begin position="6"/>
        <end position="24"/>
    </location>
</feature>
<dbReference type="EMBL" id="BJCE01000037">
    <property type="protein sequence ID" value="GCL36420.1"/>
    <property type="molecule type" value="Genomic_DNA"/>
</dbReference>
<protein>
    <submittedName>
        <fullName evidence="2">Uncharacterized protein</fullName>
    </submittedName>
</protein>
<evidence type="ECO:0000313" key="2">
    <source>
        <dbReference type="EMBL" id="GCL36420.1"/>
    </source>
</evidence>
<name>A0A479ZUL1_9CYAN</name>
<sequence length="152" mass="18139">MILIDLFIVIIIFIWVVWRVRIGFISSFTGGKLDEYINRWEIYAPRSYEKIRNSDDVLNIAKNTGFSESKIKRIKEHIFFQQHQLDDSIRTFDPDPDIADAWLRLQTGDYKNEDIKLLEHEYFESRFEGIFKTDYRTAHNATLKSGRTWTPE</sequence>
<evidence type="ECO:0000256" key="1">
    <source>
        <dbReference type="SAM" id="Phobius"/>
    </source>
</evidence>
<organism evidence="2 3">
    <name type="scientific">Sphaerospermopsis reniformis</name>
    <dbReference type="NCBI Taxonomy" id="531300"/>
    <lineage>
        <taxon>Bacteria</taxon>
        <taxon>Bacillati</taxon>
        <taxon>Cyanobacteriota</taxon>
        <taxon>Cyanophyceae</taxon>
        <taxon>Nostocales</taxon>
        <taxon>Aphanizomenonaceae</taxon>
        <taxon>Sphaerospermopsis</taxon>
    </lineage>
</organism>
<proteinExistence type="predicted"/>
<keyword evidence="1" id="KW-1133">Transmembrane helix</keyword>
<keyword evidence="1" id="KW-0472">Membrane</keyword>
<dbReference type="RefSeq" id="WP_236104027.1">
    <property type="nucleotide sequence ID" value="NZ_BJCE01000037.1"/>
</dbReference>
<keyword evidence="1" id="KW-0812">Transmembrane</keyword>
<keyword evidence="3" id="KW-1185">Reference proteome</keyword>